<dbReference type="Proteomes" id="UP001429354">
    <property type="component" value="Unassembled WGS sequence"/>
</dbReference>
<evidence type="ECO:0000256" key="2">
    <source>
        <dbReference type="SAM" id="Phobius"/>
    </source>
</evidence>
<accession>A0ABX0AE36</accession>
<evidence type="ECO:0000313" key="4">
    <source>
        <dbReference type="Proteomes" id="UP001429354"/>
    </source>
</evidence>
<sequence length="203" mass="22574">MRSRDRNEQATQVAAWVLVMLVHAGIFWLLAQQQQRRSERETGQSLRLAFIALPPTSAPEQPVRPVAAPRLRRASPRAQLPAMVPDVPPVEPAGASSDPLPGPEQLQQQVSQWAREQAGPAFPATPFRSRCAQLPGGERPGAFRMKEPWSPSRVVAIVGRAFGDRDPCPSIRSRLSGLLASTSDHDRELLHEELRRDREYCQP</sequence>
<dbReference type="EMBL" id="QOVG01000009">
    <property type="protein sequence ID" value="NDK39857.1"/>
    <property type="molecule type" value="Genomic_DNA"/>
</dbReference>
<keyword evidence="2" id="KW-0812">Transmembrane</keyword>
<evidence type="ECO:0000313" key="3">
    <source>
        <dbReference type="EMBL" id="NDK39857.1"/>
    </source>
</evidence>
<organism evidence="3 4">
    <name type="scientific">Pseudoxanthomonas gei</name>
    <dbReference type="NCBI Taxonomy" id="1383030"/>
    <lineage>
        <taxon>Bacteria</taxon>
        <taxon>Pseudomonadati</taxon>
        <taxon>Pseudomonadota</taxon>
        <taxon>Gammaproteobacteria</taxon>
        <taxon>Lysobacterales</taxon>
        <taxon>Lysobacteraceae</taxon>
        <taxon>Pseudoxanthomonas</taxon>
    </lineage>
</organism>
<feature type="region of interest" description="Disordered" evidence="1">
    <location>
        <begin position="74"/>
        <end position="104"/>
    </location>
</feature>
<proteinExistence type="predicted"/>
<reference evidence="3 4" key="1">
    <citation type="submission" date="2018-07" db="EMBL/GenBank/DDBJ databases">
        <title>Whole genome Sequencing of Pseudoxanthomonas gei KCTC 32298 (T).</title>
        <authorList>
            <person name="Kumar S."/>
            <person name="Bansal K."/>
            <person name="Kaur A."/>
            <person name="Patil P."/>
            <person name="Sharma S."/>
            <person name="Patil P.B."/>
        </authorList>
    </citation>
    <scope>NUCLEOTIDE SEQUENCE [LARGE SCALE GENOMIC DNA]</scope>
    <source>
        <strain evidence="3 4">KCTC 32298</strain>
    </source>
</reference>
<keyword evidence="2" id="KW-1133">Transmembrane helix</keyword>
<gene>
    <name evidence="3" type="ORF">DT603_13520</name>
</gene>
<name>A0ABX0AE36_9GAMM</name>
<protein>
    <submittedName>
        <fullName evidence="3">Uncharacterized protein</fullName>
    </submittedName>
</protein>
<evidence type="ECO:0000256" key="1">
    <source>
        <dbReference type="SAM" id="MobiDB-lite"/>
    </source>
</evidence>
<feature type="transmembrane region" description="Helical" evidence="2">
    <location>
        <begin position="13"/>
        <end position="31"/>
    </location>
</feature>
<keyword evidence="4" id="KW-1185">Reference proteome</keyword>
<comment type="caution">
    <text evidence="3">The sequence shown here is derived from an EMBL/GenBank/DDBJ whole genome shotgun (WGS) entry which is preliminary data.</text>
</comment>
<keyword evidence="2" id="KW-0472">Membrane</keyword>